<protein>
    <submittedName>
        <fullName evidence="1">Uncharacterized protein</fullName>
    </submittedName>
</protein>
<dbReference type="AlphaFoldDB" id="A0A660E3E4"/>
<reference evidence="1 2" key="1">
    <citation type="submission" date="2018-11" db="EMBL/GenBank/DDBJ databases">
        <authorList>
            <person name="Wuyts S."/>
        </authorList>
    </citation>
    <scope>NUCLEOTIDE SEQUENCE [LARGE SCALE GENOMIC DNA]</scope>
    <source>
        <strain evidence="1">Lactobacillus mudanjiangensis AMBF249</strain>
    </source>
</reference>
<evidence type="ECO:0000313" key="2">
    <source>
        <dbReference type="Proteomes" id="UP000289996"/>
    </source>
</evidence>
<dbReference type="RefSeq" id="WP_165444440.1">
    <property type="nucleotide sequence ID" value="NZ_BJDY01000002.1"/>
</dbReference>
<organism evidence="1 2">
    <name type="scientific">Lactiplantibacillus mudanjiangensis</name>
    <dbReference type="NCBI Taxonomy" id="1296538"/>
    <lineage>
        <taxon>Bacteria</taxon>
        <taxon>Bacillati</taxon>
        <taxon>Bacillota</taxon>
        <taxon>Bacilli</taxon>
        <taxon>Lactobacillales</taxon>
        <taxon>Lactobacillaceae</taxon>
        <taxon>Lactiplantibacillus</taxon>
    </lineage>
</organism>
<dbReference type="EMBL" id="UYIG01000174">
    <property type="protein sequence ID" value="VDG30150.1"/>
    <property type="molecule type" value="Genomic_DNA"/>
</dbReference>
<proteinExistence type="predicted"/>
<accession>A0A660E3E4</accession>
<gene>
    <name evidence="1" type="ORF">MUDAN_MDHGFNIF_01702</name>
</gene>
<sequence>MTLLITLAVIRYVRGRLVAHAARAQSHVTKAVTPQYQTTVTVKKTQHAC</sequence>
<dbReference type="Proteomes" id="UP000289996">
    <property type="component" value="Unassembled WGS sequence"/>
</dbReference>
<keyword evidence="2" id="KW-1185">Reference proteome</keyword>
<name>A0A660E3E4_9LACO</name>
<evidence type="ECO:0000313" key="1">
    <source>
        <dbReference type="EMBL" id="VDG30150.1"/>
    </source>
</evidence>